<feature type="region of interest" description="Disordered" evidence="5">
    <location>
        <begin position="97"/>
        <end position="120"/>
    </location>
</feature>
<dbReference type="EMBL" id="ML977143">
    <property type="protein sequence ID" value="KAF1990058.1"/>
    <property type="molecule type" value="Genomic_DNA"/>
</dbReference>
<dbReference type="Gene3D" id="4.10.240.10">
    <property type="entry name" value="Zn(2)-C6 fungal-type DNA-binding domain"/>
    <property type="match status" value="1"/>
</dbReference>
<keyword evidence="2" id="KW-0805">Transcription regulation</keyword>
<dbReference type="CDD" id="cd00067">
    <property type="entry name" value="GAL4"/>
    <property type="match status" value="1"/>
</dbReference>
<evidence type="ECO:0000256" key="4">
    <source>
        <dbReference type="ARBA" id="ARBA00023242"/>
    </source>
</evidence>
<dbReference type="InterPro" id="IPR007219">
    <property type="entry name" value="XnlR_reg_dom"/>
</dbReference>
<dbReference type="GO" id="GO:0000981">
    <property type="term" value="F:DNA-binding transcription factor activity, RNA polymerase II-specific"/>
    <property type="evidence" value="ECO:0007669"/>
    <property type="project" value="InterPro"/>
</dbReference>
<dbReference type="PROSITE" id="PS50048">
    <property type="entry name" value="ZN2_CY6_FUNGAL_2"/>
    <property type="match status" value="1"/>
</dbReference>
<dbReference type="GO" id="GO:0006351">
    <property type="term" value="P:DNA-templated transcription"/>
    <property type="evidence" value="ECO:0007669"/>
    <property type="project" value="InterPro"/>
</dbReference>
<feature type="compositionally biased region" description="Low complexity" evidence="5">
    <location>
        <begin position="1"/>
        <end position="31"/>
    </location>
</feature>
<dbReference type="PROSITE" id="PS00463">
    <property type="entry name" value="ZN2_CY6_FUNGAL_1"/>
    <property type="match status" value="1"/>
</dbReference>
<evidence type="ECO:0000313" key="8">
    <source>
        <dbReference type="Proteomes" id="UP000800041"/>
    </source>
</evidence>
<reference evidence="7" key="1">
    <citation type="journal article" date="2020" name="Stud. Mycol.">
        <title>101 Dothideomycetes genomes: a test case for predicting lifestyles and emergence of pathogens.</title>
        <authorList>
            <person name="Haridas S."/>
            <person name="Albert R."/>
            <person name="Binder M."/>
            <person name="Bloem J."/>
            <person name="Labutti K."/>
            <person name="Salamov A."/>
            <person name="Andreopoulos B."/>
            <person name="Baker S."/>
            <person name="Barry K."/>
            <person name="Bills G."/>
            <person name="Bluhm B."/>
            <person name="Cannon C."/>
            <person name="Castanera R."/>
            <person name="Culley D."/>
            <person name="Daum C."/>
            <person name="Ezra D."/>
            <person name="Gonzalez J."/>
            <person name="Henrissat B."/>
            <person name="Kuo A."/>
            <person name="Liang C."/>
            <person name="Lipzen A."/>
            <person name="Lutzoni F."/>
            <person name="Magnuson J."/>
            <person name="Mondo S."/>
            <person name="Nolan M."/>
            <person name="Ohm R."/>
            <person name="Pangilinan J."/>
            <person name="Park H.-J."/>
            <person name="Ramirez L."/>
            <person name="Alfaro M."/>
            <person name="Sun H."/>
            <person name="Tritt A."/>
            <person name="Yoshinaga Y."/>
            <person name="Zwiers L.-H."/>
            <person name="Turgeon B."/>
            <person name="Goodwin S."/>
            <person name="Spatafora J."/>
            <person name="Crous P."/>
            <person name="Grigoriev I."/>
        </authorList>
    </citation>
    <scope>NUCLEOTIDE SEQUENCE</scope>
    <source>
        <strain evidence="7">CBS 113979</strain>
    </source>
</reference>
<dbReference type="GO" id="GO:0000978">
    <property type="term" value="F:RNA polymerase II cis-regulatory region sequence-specific DNA binding"/>
    <property type="evidence" value="ECO:0007669"/>
    <property type="project" value="TreeGrafter"/>
</dbReference>
<feature type="compositionally biased region" description="Basic and acidic residues" evidence="5">
    <location>
        <begin position="97"/>
        <end position="109"/>
    </location>
</feature>
<feature type="domain" description="Zn(2)-C6 fungal-type" evidence="6">
    <location>
        <begin position="41"/>
        <end position="70"/>
    </location>
</feature>
<dbReference type="InterPro" id="IPR051127">
    <property type="entry name" value="Fungal_SecMet_Regulators"/>
</dbReference>
<evidence type="ECO:0000256" key="1">
    <source>
        <dbReference type="ARBA" id="ARBA00022723"/>
    </source>
</evidence>
<dbReference type="InterPro" id="IPR036864">
    <property type="entry name" value="Zn2-C6_fun-type_DNA-bd_sf"/>
</dbReference>
<dbReference type="CDD" id="cd12148">
    <property type="entry name" value="fungal_TF_MHR"/>
    <property type="match status" value="1"/>
</dbReference>
<keyword evidence="1" id="KW-0479">Metal-binding</keyword>
<protein>
    <recommendedName>
        <fullName evidence="6">Zn(2)-C6 fungal-type domain-containing protein</fullName>
    </recommendedName>
</protein>
<dbReference type="SMART" id="SM00066">
    <property type="entry name" value="GAL4"/>
    <property type="match status" value="1"/>
</dbReference>
<dbReference type="PANTHER" id="PTHR47424:SF12">
    <property type="entry name" value="TRANSCRIPTION FACTOR ASQA"/>
    <property type="match status" value="1"/>
</dbReference>
<dbReference type="OrthoDB" id="2283488at2759"/>
<name>A0A6G1HAT1_9PEZI</name>
<dbReference type="Proteomes" id="UP000800041">
    <property type="component" value="Unassembled WGS sequence"/>
</dbReference>
<organism evidence="7 8">
    <name type="scientific">Aulographum hederae CBS 113979</name>
    <dbReference type="NCBI Taxonomy" id="1176131"/>
    <lineage>
        <taxon>Eukaryota</taxon>
        <taxon>Fungi</taxon>
        <taxon>Dikarya</taxon>
        <taxon>Ascomycota</taxon>
        <taxon>Pezizomycotina</taxon>
        <taxon>Dothideomycetes</taxon>
        <taxon>Pleosporomycetidae</taxon>
        <taxon>Aulographales</taxon>
        <taxon>Aulographaceae</taxon>
    </lineage>
</organism>
<keyword evidence="3" id="KW-0804">Transcription</keyword>
<evidence type="ECO:0000259" key="6">
    <source>
        <dbReference type="PROSITE" id="PS50048"/>
    </source>
</evidence>
<dbReference type="PANTHER" id="PTHR47424">
    <property type="entry name" value="REGULATORY PROTEIN GAL4"/>
    <property type="match status" value="1"/>
</dbReference>
<proteinExistence type="predicted"/>
<dbReference type="SUPFAM" id="SSF57701">
    <property type="entry name" value="Zn2/Cys6 DNA-binding domain"/>
    <property type="match status" value="1"/>
</dbReference>
<feature type="region of interest" description="Disordered" evidence="5">
    <location>
        <begin position="1"/>
        <end position="34"/>
    </location>
</feature>
<dbReference type="Pfam" id="PF00172">
    <property type="entry name" value="Zn_clus"/>
    <property type="match status" value="1"/>
</dbReference>
<dbReference type="GO" id="GO:0008270">
    <property type="term" value="F:zinc ion binding"/>
    <property type="evidence" value="ECO:0007669"/>
    <property type="project" value="InterPro"/>
</dbReference>
<gene>
    <name evidence="7" type="ORF">K402DRAFT_308426</name>
</gene>
<sequence>MFTTFSASGANGPSSASEQSPSTPAPAQAQAPRKRAQVARACDWCRVNRIKCDDNVPCKNCENRGGRCSNSKLRDSQGAQATNRELERLRLRVQELEEQAKERGEKRPADTPSLDTTPNIHLSEEIPNARIVWEGTRTSDPQTNETIYHAPISSLDFTARVSRMLGKALNRDVPESELRPSAASSKLLQTVDSADSHNLPQVQEEFFITLFWQWYHCVYPIMNERAFREHYASLLEGIPPDGSKPRMPSALVDIVVALCMQYGQSFLLDAGNKTGKTEVDASDPSIAGYAFYRRCQNRLAFEVEAPTISTIQCQIFSAIYLWNASLFNTAHIAMSTAVRTAHMLALHHEPSQTLPKQDQGLHRRIWWTVYLLDSQMSFVTGRPSFATTQHVSCRMLSDDEKADAAFALNPAYGINWLSFHVELVKLSVVARSGHAALYAKCSELTAANGGRDIYSDADSLESLATYIKDSLERSMNWRRSLPNGLLTKRKGNASPYTPNRDALDIDLCLPVWLQRQRILLELQHHFVAMCIYRTFIRFPPRSTSGTAMADGNAIISLNYAMAITSMLDQVLKESDMLNGWYQAFHIQWDACLVMLGFILANPICPPVPTARAFVMTAIETLEKFGNSFASAASAAGIAR</sequence>
<evidence type="ECO:0000256" key="3">
    <source>
        <dbReference type="ARBA" id="ARBA00023163"/>
    </source>
</evidence>
<evidence type="ECO:0000313" key="7">
    <source>
        <dbReference type="EMBL" id="KAF1990058.1"/>
    </source>
</evidence>
<evidence type="ECO:0000256" key="5">
    <source>
        <dbReference type="SAM" id="MobiDB-lite"/>
    </source>
</evidence>
<feature type="non-terminal residue" evidence="7">
    <location>
        <position position="639"/>
    </location>
</feature>
<dbReference type="GO" id="GO:0005634">
    <property type="term" value="C:nucleus"/>
    <property type="evidence" value="ECO:0007669"/>
    <property type="project" value="TreeGrafter"/>
</dbReference>
<dbReference type="SMART" id="SM00906">
    <property type="entry name" value="Fungal_trans"/>
    <property type="match status" value="1"/>
</dbReference>
<dbReference type="Pfam" id="PF04082">
    <property type="entry name" value="Fungal_trans"/>
    <property type="match status" value="1"/>
</dbReference>
<dbReference type="InterPro" id="IPR001138">
    <property type="entry name" value="Zn2Cys6_DnaBD"/>
</dbReference>
<evidence type="ECO:0000256" key="2">
    <source>
        <dbReference type="ARBA" id="ARBA00023015"/>
    </source>
</evidence>
<keyword evidence="8" id="KW-1185">Reference proteome</keyword>
<dbReference type="GO" id="GO:0000435">
    <property type="term" value="P:positive regulation of transcription from RNA polymerase II promoter by galactose"/>
    <property type="evidence" value="ECO:0007669"/>
    <property type="project" value="TreeGrafter"/>
</dbReference>
<accession>A0A6G1HAT1</accession>
<keyword evidence="4" id="KW-0539">Nucleus</keyword>
<dbReference type="AlphaFoldDB" id="A0A6G1HAT1"/>